<evidence type="ECO:0000313" key="4">
    <source>
        <dbReference type="Proteomes" id="UP000598971"/>
    </source>
</evidence>
<keyword evidence="2" id="KW-0732">Signal</keyword>
<dbReference type="PANTHER" id="PTHR47406:SF2">
    <property type="entry name" value="ALPHA GLUCURONIDASE N-TERMINAL DOMAIN-CONTAINING PROTEIN"/>
    <property type="match status" value="1"/>
</dbReference>
<reference evidence="3" key="1">
    <citation type="submission" date="2019-10" db="EMBL/GenBank/DDBJ databases">
        <title>Draft genome sequence of Panacibacter sp. KCS-6.</title>
        <authorList>
            <person name="Yim K.J."/>
        </authorList>
    </citation>
    <scope>NUCLEOTIDE SEQUENCE</scope>
    <source>
        <strain evidence="3">KCS-6</strain>
    </source>
</reference>
<organism evidence="3 4">
    <name type="scientific">Limnovirga soli</name>
    <dbReference type="NCBI Taxonomy" id="2656915"/>
    <lineage>
        <taxon>Bacteria</taxon>
        <taxon>Pseudomonadati</taxon>
        <taxon>Bacteroidota</taxon>
        <taxon>Chitinophagia</taxon>
        <taxon>Chitinophagales</taxon>
        <taxon>Chitinophagaceae</taxon>
        <taxon>Limnovirga</taxon>
    </lineage>
</organism>
<feature type="signal peptide" evidence="2">
    <location>
        <begin position="1"/>
        <end position="19"/>
    </location>
</feature>
<gene>
    <name evidence="3" type="ORF">GD597_05295</name>
</gene>
<dbReference type="Proteomes" id="UP000598971">
    <property type="component" value="Unassembled WGS sequence"/>
</dbReference>
<comment type="caution">
    <text evidence="3">The sequence shown here is derived from an EMBL/GenBank/DDBJ whole genome shotgun (WGS) entry which is preliminary data.</text>
</comment>
<dbReference type="AlphaFoldDB" id="A0A8J8FBA6"/>
<feature type="chain" id="PRO_5035196465" evidence="2">
    <location>
        <begin position="20"/>
        <end position="580"/>
    </location>
</feature>
<keyword evidence="1" id="KW-0378">Hydrolase</keyword>
<dbReference type="InterPro" id="IPR032287">
    <property type="entry name" value="DUF4838"/>
</dbReference>
<dbReference type="Gene3D" id="3.30.379.10">
    <property type="entry name" value="Chitobiase/beta-hexosaminidase domain 2-like"/>
    <property type="match status" value="1"/>
</dbReference>
<dbReference type="Pfam" id="PF16126">
    <property type="entry name" value="DUF4838"/>
    <property type="match status" value="1"/>
</dbReference>
<protein>
    <submittedName>
        <fullName evidence="3">DUF4838 domain-containing protein</fullName>
    </submittedName>
</protein>
<dbReference type="RefSeq" id="WP_171606785.1">
    <property type="nucleotide sequence ID" value="NZ_WHPF01000003.1"/>
</dbReference>
<dbReference type="GO" id="GO:0005975">
    <property type="term" value="P:carbohydrate metabolic process"/>
    <property type="evidence" value="ECO:0007669"/>
    <property type="project" value="UniProtKB-ARBA"/>
</dbReference>
<keyword evidence="4" id="KW-1185">Reference proteome</keyword>
<sequence>MFKKLYLFTCMVLISLQLAAQQKLNLVTNGKSTYHIVIPENATTIEQEAATLLQQYVEKISGFKLTIDANLSATASAQIIIGRNKFISEKEIAGLGSDGIVIRKINNSIFLSGGPRKGVLYSVYSFIETYLGCRMYTSNVTYIPKLKTITLPATINKKQLPSFVFRMTYFEGSFKNNFCDFHKMNQWLEDWGLWVHSFEKLVPAKKYFDTYPEYFSLVNGKRSTQQLCLTNNTVLALVINNLRQMMAANPGAKYWSVSQNDNVDFCTCENCKKADAAEGSQQGSLLTFVNKVAAQFPDKIITTLAYQYSETPPAIIWPLSNVMIMLCTANQERRVPVNKQVTATFNSNFKKWTAISNHVFIWNYLVQFSNAVSPFPNLYTIQPDIQYFAANRASYLFDQGIGDMPGEFSDLRCYLVAHLMWNKNINIQSTMQDFIKGYYGKTGAVYINQYIQLINKHATAHPVPLRSGGSPVEARNSYLSPDHIATYKNIFNKALIATAGTEYQNRILQEYLPVLFAELEIKKTQFSELKKMGRFNTTQYTELLEAFYAKTKQANIIYLNELRSTTADYYTNYLNAINAQ</sequence>
<evidence type="ECO:0000256" key="1">
    <source>
        <dbReference type="ARBA" id="ARBA00022801"/>
    </source>
</evidence>
<dbReference type="SUPFAM" id="SSF55545">
    <property type="entry name" value="beta-N-acetylhexosaminidase-like domain"/>
    <property type="match status" value="1"/>
</dbReference>
<evidence type="ECO:0000313" key="3">
    <source>
        <dbReference type="EMBL" id="NNV54870.1"/>
    </source>
</evidence>
<dbReference type="EMBL" id="WHPF01000003">
    <property type="protein sequence ID" value="NNV54870.1"/>
    <property type="molecule type" value="Genomic_DNA"/>
</dbReference>
<evidence type="ECO:0000256" key="2">
    <source>
        <dbReference type="SAM" id="SignalP"/>
    </source>
</evidence>
<dbReference type="PANTHER" id="PTHR47406">
    <property type="entry name" value="COAGULATION FACTOR 5/8 TYPE, C-TERMINAL"/>
    <property type="match status" value="1"/>
</dbReference>
<dbReference type="InterPro" id="IPR029018">
    <property type="entry name" value="Hex-like_dom2"/>
</dbReference>
<dbReference type="GO" id="GO:0016787">
    <property type="term" value="F:hydrolase activity"/>
    <property type="evidence" value="ECO:0007669"/>
    <property type="project" value="UniProtKB-KW"/>
</dbReference>
<name>A0A8J8FBA6_9BACT</name>
<accession>A0A8J8FBA6</accession>
<proteinExistence type="predicted"/>